<evidence type="ECO:0000256" key="1">
    <source>
        <dbReference type="SAM" id="MobiDB-lite"/>
    </source>
</evidence>
<feature type="compositionally biased region" description="Basic and acidic residues" evidence="1">
    <location>
        <begin position="59"/>
        <end position="80"/>
    </location>
</feature>
<organism evidence="2 3">
    <name type="scientific">Knipowitschia caucasica</name>
    <name type="common">Caucasian dwarf goby</name>
    <name type="synonym">Pomatoschistus caucasicus</name>
    <dbReference type="NCBI Taxonomy" id="637954"/>
    <lineage>
        <taxon>Eukaryota</taxon>
        <taxon>Metazoa</taxon>
        <taxon>Chordata</taxon>
        <taxon>Craniata</taxon>
        <taxon>Vertebrata</taxon>
        <taxon>Euteleostomi</taxon>
        <taxon>Actinopterygii</taxon>
        <taxon>Neopterygii</taxon>
        <taxon>Teleostei</taxon>
        <taxon>Neoteleostei</taxon>
        <taxon>Acanthomorphata</taxon>
        <taxon>Gobiaria</taxon>
        <taxon>Gobiiformes</taxon>
        <taxon>Gobioidei</taxon>
        <taxon>Gobiidae</taxon>
        <taxon>Gobiinae</taxon>
        <taxon>Knipowitschia</taxon>
    </lineage>
</organism>
<feature type="region of interest" description="Disordered" evidence="1">
    <location>
        <begin position="1"/>
        <end position="80"/>
    </location>
</feature>
<feature type="compositionally biased region" description="Basic residues" evidence="1">
    <location>
        <begin position="1"/>
        <end position="13"/>
    </location>
</feature>
<keyword evidence="3" id="KW-1185">Reference proteome</keyword>
<accession>A0AAV2IX11</accession>
<evidence type="ECO:0000313" key="2">
    <source>
        <dbReference type="EMBL" id="CAL1569762.1"/>
    </source>
</evidence>
<dbReference type="Proteomes" id="UP001497482">
    <property type="component" value="Chromosome 1"/>
</dbReference>
<name>A0AAV2IX11_KNICA</name>
<dbReference type="EMBL" id="OZ035823">
    <property type="protein sequence ID" value="CAL1569762.1"/>
    <property type="molecule type" value="Genomic_DNA"/>
</dbReference>
<feature type="compositionally biased region" description="Polar residues" evidence="1">
    <location>
        <begin position="39"/>
        <end position="52"/>
    </location>
</feature>
<gene>
    <name evidence="2" type="ORF">KC01_LOCUS2146</name>
</gene>
<protein>
    <submittedName>
        <fullName evidence="2">Uncharacterized protein</fullName>
    </submittedName>
</protein>
<dbReference type="AlphaFoldDB" id="A0AAV2IX11"/>
<proteinExistence type="predicted"/>
<reference evidence="2 3" key="1">
    <citation type="submission" date="2024-04" db="EMBL/GenBank/DDBJ databases">
        <authorList>
            <person name="Waldvogel A.-M."/>
            <person name="Schoenle A."/>
        </authorList>
    </citation>
    <scope>NUCLEOTIDE SEQUENCE [LARGE SCALE GENOMIC DNA]</scope>
</reference>
<evidence type="ECO:0000313" key="3">
    <source>
        <dbReference type="Proteomes" id="UP001497482"/>
    </source>
</evidence>
<sequence length="80" mass="9138">MHLRFGKKMQGLRRHGEGTSTVEQRERPRRPGAQVVPKRSTNSGLGKQTPKSWTHRRIPRADPESGSREKIPRADPEDTQ</sequence>